<dbReference type="Proteomes" id="UP000006729">
    <property type="component" value="Chromosome 18"/>
</dbReference>
<keyword evidence="2" id="KW-1185">Reference proteome</keyword>
<accession>A0A2K1WZB1</accession>
<proteinExistence type="predicted"/>
<dbReference type="InParanoid" id="A0A2K1WZB1"/>
<organism evidence="1 2">
    <name type="scientific">Populus trichocarpa</name>
    <name type="common">Western balsam poplar</name>
    <name type="synonym">Populus balsamifera subsp. trichocarpa</name>
    <dbReference type="NCBI Taxonomy" id="3694"/>
    <lineage>
        <taxon>Eukaryota</taxon>
        <taxon>Viridiplantae</taxon>
        <taxon>Streptophyta</taxon>
        <taxon>Embryophyta</taxon>
        <taxon>Tracheophyta</taxon>
        <taxon>Spermatophyta</taxon>
        <taxon>Magnoliopsida</taxon>
        <taxon>eudicotyledons</taxon>
        <taxon>Gunneridae</taxon>
        <taxon>Pentapetalae</taxon>
        <taxon>rosids</taxon>
        <taxon>fabids</taxon>
        <taxon>Malpighiales</taxon>
        <taxon>Salicaceae</taxon>
        <taxon>Saliceae</taxon>
        <taxon>Populus</taxon>
    </lineage>
</organism>
<protein>
    <submittedName>
        <fullName evidence="1">Uncharacterized protein</fullName>
    </submittedName>
</protein>
<gene>
    <name evidence="1" type="ORF">POPTR_018G110400</name>
</gene>
<evidence type="ECO:0000313" key="1">
    <source>
        <dbReference type="EMBL" id="PNS93859.1"/>
    </source>
</evidence>
<dbReference type="EMBL" id="CM009307">
    <property type="protein sequence ID" value="PNS93859.1"/>
    <property type="molecule type" value="Genomic_DNA"/>
</dbReference>
<evidence type="ECO:0000313" key="2">
    <source>
        <dbReference type="Proteomes" id="UP000006729"/>
    </source>
</evidence>
<dbReference type="AlphaFoldDB" id="A0A2K1WZB1"/>
<sequence length="99" mass="11765">MFAWNWKWTTLPNLHFIGSLQNICSNKLGLFKSEQSYEEDMQFGFNKFVHLRELIMRYARSVEHARMLVSHLFSYTRTMETICLYKALGDFIRVESSSS</sequence>
<name>A0A2K1WZB1_POPTR</name>
<reference evidence="1 2" key="1">
    <citation type="journal article" date="2006" name="Science">
        <title>The genome of black cottonwood, Populus trichocarpa (Torr. &amp; Gray).</title>
        <authorList>
            <person name="Tuskan G.A."/>
            <person name="Difazio S."/>
            <person name="Jansson S."/>
            <person name="Bohlmann J."/>
            <person name="Grigoriev I."/>
            <person name="Hellsten U."/>
            <person name="Putnam N."/>
            <person name="Ralph S."/>
            <person name="Rombauts S."/>
            <person name="Salamov A."/>
            <person name="Schein J."/>
            <person name="Sterck L."/>
            <person name="Aerts A."/>
            <person name="Bhalerao R.R."/>
            <person name="Bhalerao R.P."/>
            <person name="Blaudez D."/>
            <person name="Boerjan W."/>
            <person name="Brun A."/>
            <person name="Brunner A."/>
            <person name="Busov V."/>
            <person name="Campbell M."/>
            <person name="Carlson J."/>
            <person name="Chalot M."/>
            <person name="Chapman J."/>
            <person name="Chen G.L."/>
            <person name="Cooper D."/>
            <person name="Coutinho P.M."/>
            <person name="Couturier J."/>
            <person name="Covert S."/>
            <person name="Cronk Q."/>
            <person name="Cunningham R."/>
            <person name="Davis J."/>
            <person name="Degroeve S."/>
            <person name="Dejardin A."/>
            <person name="Depamphilis C."/>
            <person name="Detter J."/>
            <person name="Dirks B."/>
            <person name="Dubchak I."/>
            <person name="Duplessis S."/>
            <person name="Ehlting J."/>
            <person name="Ellis B."/>
            <person name="Gendler K."/>
            <person name="Goodstein D."/>
            <person name="Gribskov M."/>
            <person name="Grimwood J."/>
            <person name="Groover A."/>
            <person name="Gunter L."/>
            <person name="Hamberger B."/>
            <person name="Heinze B."/>
            <person name="Helariutta Y."/>
            <person name="Henrissat B."/>
            <person name="Holligan D."/>
            <person name="Holt R."/>
            <person name="Huang W."/>
            <person name="Islam-Faridi N."/>
            <person name="Jones S."/>
            <person name="Jones-Rhoades M."/>
            <person name="Jorgensen R."/>
            <person name="Joshi C."/>
            <person name="Kangasjarvi J."/>
            <person name="Karlsson J."/>
            <person name="Kelleher C."/>
            <person name="Kirkpatrick R."/>
            <person name="Kirst M."/>
            <person name="Kohler A."/>
            <person name="Kalluri U."/>
            <person name="Larimer F."/>
            <person name="Leebens-Mack J."/>
            <person name="Leple J.C."/>
            <person name="Locascio P."/>
            <person name="Lou Y."/>
            <person name="Lucas S."/>
            <person name="Martin F."/>
            <person name="Montanini B."/>
            <person name="Napoli C."/>
            <person name="Nelson D.R."/>
            <person name="Nelson C."/>
            <person name="Nieminen K."/>
            <person name="Nilsson O."/>
            <person name="Pereda V."/>
            <person name="Peter G."/>
            <person name="Philippe R."/>
            <person name="Pilate G."/>
            <person name="Poliakov A."/>
            <person name="Razumovskaya J."/>
            <person name="Richardson P."/>
            <person name="Rinaldi C."/>
            <person name="Ritland K."/>
            <person name="Rouze P."/>
            <person name="Ryaboy D."/>
            <person name="Schmutz J."/>
            <person name="Schrader J."/>
            <person name="Segerman B."/>
            <person name="Shin H."/>
            <person name="Siddiqui A."/>
            <person name="Sterky F."/>
            <person name="Terry A."/>
            <person name="Tsai C.J."/>
            <person name="Uberbacher E."/>
            <person name="Unneberg P."/>
            <person name="Vahala J."/>
            <person name="Wall K."/>
            <person name="Wessler S."/>
            <person name="Yang G."/>
            <person name="Yin T."/>
            <person name="Douglas C."/>
            <person name="Marra M."/>
            <person name="Sandberg G."/>
            <person name="Van de Peer Y."/>
            <person name="Rokhsar D."/>
        </authorList>
    </citation>
    <scope>NUCLEOTIDE SEQUENCE [LARGE SCALE GENOMIC DNA]</scope>
    <source>
        <strain evidence="2">cv. Nisqually</strain>
    </source>
</reference>